<feature type="coiled-coil region" evidence="1">
    <location>
        <begin position="199"/>
        <end position="233"/>
    </location>
</feature>
<dbReference type="GO" id="GO:0015562">
    <property type="term" value="F:efflux transmembrane transporter activity"/>
    <property type="evidence" value="ECO:0007669"/>
    <property type="project" value="TreeGrafter"/>
</dbReference>
<accession>A0A7C9LA15</accession>
<evidence type="ECO:0000313" key="3">
    <source>
        <dbReference type="Proteomes" id="UP000483078"/>
    </source>
</evidence>
<protein>
    <submittedName>
        <fullName evidence="2">HlyD family efflux transporter periplasmic adaptor subunit</fullName>
    </submittedName>
</protein>
<organism evidence="2 3">
    <name type="scientific">Sediminimonas qiaohouensis</name>
    <dbReference type="NCBI Taxonomy" id="552061"/>
    <lineage>
        <taxon>Bacteria</taxon>
        <taxon>Pseudomonadati</taxon>
        <taxon>Pseudomonadota</taxon>
        <taxon>Alphaproteobacteria</taxon>
        <taxon>Rhodobacterales</taxon>
        <taxon>Roseobacteraceae</taxon>
        <taxon>Sediminimonas</taxon>
    </lineage>
</organism>
<dbReference type="RefSeq" id="WP_273248270.1">
    <property type="nucleotide sequence ID" value="NZ_VENJ01000004.1"/>
</dbReference>
<evidence type="ECO:0000256" key="1">
    <source>
        <dbReference type="SAM" id="Coils"/>
    </source>
</evidence>
<dbReference type="Proteomes" id="UP000483078">
    <property type="component" value="Unassembled WGS sequence"/>
</dbReference>
<dbReference type="EMBL" id="VENJ01000004">
    <property type="protein sequence ID" value="MTJ03698.1"/>
    <property type="molecule type" value="Genomic_DNA"/>
</dbReference>
<dbReference type="Gene3D" id="1.10.287.470">
    <property type="entry name" value="Helix hairpin bin"/>
    <property type="match status" value="1"/>
</dbReference>
<dbReference type="Gene3D" id="2.40.30.170">
    <property type="match status" value="1"/>
</dbReference>
<dbReference type="Gene3D" id="2.40.50.100">
    <property type="match status" value="1"/>
</dbReference>
<dbReference type="GO" id="GO:1990281">
    <property type="term" value="C:efflux pump complex"/>
    <property type="evidence" value="ECO:0007669"/>
    <property type="project" value="TreeGrafter"/>
</dbReference>
<dbReference type="PANTHER" id="PTHR30469">
    <property type="entry name" value="MULTIDRUG RESISTANCE PROTEIN MDTA"/>
    <property type="match status" value="1"/>
</dbReference>
<name>A0A7C9LA15_9RHOB</name>
<evidence type="ECO:0000313" key="2">
    <source>
        <dbReference type="EMBL" id="MTJ03698.1"/>
    </source>
</evidence>
<feature type="coiled-coil region" evidence="1">
    <location>
        <begin position="133"/>
        <end position="167"/>
    </location>
</feature>
<keyword evidence="1" id="KW-0175">Coiled coil</keyword>
<dbReference type="SUPFAM" id="SSF111369">
    <property type="entry name" value="HlyD-like secretion proteins"/>
    <property type="match status" value="1"/>
</dbReference>
<dbReference type="PANTHER" id="PTHR30469:SF15">
    <property type="entry name" value="HLYD FAMILY OF SECRETION PROTEINS"/>
    <property type="match status" value="1"/>
</dbReference>
<reference evidence="2 3" key="1">
    <citation type="submission" date="2019-06" db="EMBL/GenBank/DDBJ databases">
        <title>Enrichment of Autotrophic Halophilic Microorganisms from Red Sea Brine Pool Using Microbial Electrosynthesis System.</title>
        <authorList>
            <person name="Alqahtani M.F."/>
            <person name="Bajracharya S."/>
            <person name="Katuri K.P."/>
            <person name="Ali M."/>
            <person name="Saikaly P.E."/>
        </authorList>
    </citation>
    <scope>NUCLEOTIDE SEQUENCE [LARGE SCALE GENOMIC DNA]</scope>
    <source>
        <strain evidence="2">MES6</strain>
    </source>
</reference>
<gene>
    <name evidence="2" type="ORF">FH759_03240</name>
</gene>
<sequence length="488" mass="53008">MRFLRRSLTGLFLVSLTLALLVWAGQTVREAVQARLDEKPRAIRGEERVFAVTLRRATAQDVRPVIRVYGEVQSRRTLELRAAVGGRIVEMADNFKEGGTVRSGQVLARVDPADLRDARDRAQNDLADARTEDKEAAAALELAREDLQAAREQADLQERALARQKDLLSRGAGTSSAVEAAELTLGTAKQAILNRRQAVVQAEARVARAAAQLSRARLALAEAERRLADTVIRAEFDGMLEDVTLERGGRIAAGERLADLIDGDALEVSFRMSTTQYARLLDDQGRLRPLEVTVRLVTNDDALEASGVLDRDSAAVGDGQTGRLLFARLDAARGLKPGDFVAVEVKEPLLPNVVRLPATAINTSEEVLALGDDSRLEVIPVTVLRRQGDDVLLRADPALVGREVVARRSPLLGAGIKVRPLRGDGASLRSGGKAGTLRLSDERRARLIAQVRGDGSLARDEKERFLKQLQAPDVPEATVRQLEARTGG</sequence>
<dbReference type="AlphaFoldDB" id="A0A7C9LA15"/>
<proteinExistence type="predicted"/>
<comment type="caution">
    <text evidence="2">The sequence shown here is derived from an EMBL/GenBank/DDBJ whole genome shotgun (WGS) entry which is preliminary data.</text>
</comment>